<feature type="transmembrane region" description="Helical" evidence="1">
    <location>
        <begin position="41"/>
        <end position="59"/>
    </location>
</feature>
<evidence type="ECO:0000313" key="3">
    <source>
        <dbReference type="Proteomes" id="UP000292345"/>
    </source>
</evidence>
<comment type="caution">
    <text evidence="2">The sequence shown here is derived from an EMBL/GenBank/DDBJ whole genome shotgun (WGS) entry which is preliminary data.</text>
</comment>
<reference evidence="2 3" key="1">
    <citation type="submission" date="2018-01" db="EMBL/GenBank/DDBJ databases">
        <title>Co-occurrence of chitin degradation, pigmentation and bioactivity in marine Pseudoalteromonas.</title>
        <authorList>
            <person name="Paulsen S."/>
            <person name="Gram L."/>
            <person name="Machado H."/>
        </authorList>
    </citation>
    <scope>NUCLEOTIDE SEQUENCE [LARGE SCALE GENOMIC DNA]</scope>
    <source>
        <strain evidence="2 3">S1946</strain>
    </source>
</reference>
<keyword evidence="1" id="KW-0812">Transmembrane</keyword>
<sequence>MGNPLGVALLIFAVAAFSYGANCMFQFFIGFWGERSIKVGCLLKGIISILTAFFIFVVITSNAEYFELKRVEPNSTKLATE</sequence>
<evidence type="ECO:0000313" key="2">
    <source>
        <dbReference type="EMBL" id="RZM80121.1"/>
    </source>
</evidence>
<feature type="transmembrane region" description="Helical" evidence="1">
    <location>
        <begin position="6"/>
        <end position="29"/>
    </location>
</feature>
<dbReference type="Proteomes" id="UP000292345">
    <property type="component" value="Unassembled WGS sequence"/>
</dbReference>
<dbReference type="AlphaFoldDB" id="A0A4Q7EFJ2"/>
<organism evidence="2 3">
    <name type="scientific">Pseudoalteromonas rubra</name>
    <dbReference type="NCBI Taxonomy" id="43658"/>
    <lineage>
        <taxon>Bacteria</taxon>
        <taxon>Pseudomonadati</taxon>
        <taxon>Pseudomonadota</taxon>
        <taxon>Gammaproteobacteria</taxon>
        <taxon>Alteromonadales</taxon>
        <taxon>Pseudoalteromonadaceae</taxon>
        <taxon>Pseudoalteromonas</taxon>
    </lineage>
</organism>
<proteinExistence type="predicted"/>
<gene>
    <name evidence="2" type="ORF">C3B51_13170</name>
</gene>
<name>A0A4Q7EFJ2_9GAMM</name>
<evidence type="ECO:0000256" key="1">
    <source>
        <dbReference type="SAM" id="Phobius"/>
    </source>
</evidence>
<dbReference type="EMBL" id="PPUZ01000035">
    <property type="protein sequence ID" value="RZM80121.1"/>
    <property type="molecule type" value="Genomic_DNA"/>
</dbReference>
<accession>A0A4Q7EFJ2</accession>
<keyword evidence="1" id="KW-1133">Transmembrane helix</keyword>
<protein>
    <submittedName>
        <fullName evidence="2">Uncharacterized protein</fullName>
    </submittedName>
</protein>
<keyword evidence="1" id="KW-0472">Membrane</keyword>